<reference evidence="2" key="1">
    <citation type="submission" date="2016-11" db="EMBL/GenBank/DDBJ databases">
        <authorList>
            <person name="Varghese N."/>
            <person name="Submissions S."/>
        </authorList>
    </citation>
    <scope>NUCLEOTIDE SEQUENCE [LARGE SCALE GENOMIC DNA]</scope>
    <source>
        <strain evidence="2">YR203</strain>
    </source>
</reference>
<protein>
    <submittedName>
        <fullName evidence="1">Uncharacterized protein</fullName>
    </submittedName>
</protein>
<dbReference type="Proteomes" id="UP000184108">
    <property type="component" value="Unassembled WGS sequence"/>
</dbReference>
<name>A0A1M5GB83_9FLAO</name>
<organism evidence="1 2">
    <name type="scientific">Chryseobacterium vrystaatense</name>
    <dbReference type="NCBI Taxonomy" id="307480"/>
    <lineage>
        <taxon>Bacteria</taxon>
        <taxon>Pseudomonadati</taxon>
        <taxon>Bacteroidota</taxon>
        <taxon>Flavobacteriia</taxon>
        <taxon>Flavobacteriales</taxon>
        <taxon>Weeksellaceae</taxon>
        <taxon>Chryseobacterium group</taxon>
        <taxon>Chryseobacterium</taxon>
    </lineage>
</organism>
<gene>
    <name evidence="1" type="ORF">SAMN02787073_3297</name>
</gene>
<dbReference type="EMBL" id="FQVE01000004">
    <property type="protein sequence ID" value="SHG00993.1"/>
    <property type="molecule type" value="Genomic_DNA"/>
</dbReference>
<evidence type="ECO:0000313" key="2">
    <source>
        <dbReference type="Proteomes" id="UP000184108"/>
    </source>
</evidence>
<dbReference type="AlphaFoldDB" id="A0A1M5GB83"/>
<sequence length="132" mass="15252">MHYLHVINIKLYIFMTKLLFTLICATTLVFTSCSNDPHQEKEVQDQNQAVAAKKSVSKTQQEIDNLLKHFTTQDYHSSVSSLTKEEVQKDMAMKLLPKCKQLLMENGYTEDDINKFGDDYKTIILTAFNLKK</sequence>
<accession>A0A1M5GB83</accession>
<evidence type="ECO:0000313" key="1">
    <source>
        <dbReference type="EMBL" id="SHG00993.1"/>
    </source>
</evidence>
<proteinExistence type="predicted"/>